<reference evidence="1 2" key="1">
    <citation type="submission" date="2010-05" db="EMBL/GenBank/DDBJ databases">
        <title>The Genome Sequence of Thecamonas trahens ATCC 50062.</title>
        <authorList>
            <consortium name="The Broad Institute Genome Sequencing Platform"/>
            <person name="Russ C."/>
            <person name="Cuomo C."/>
            <person name="Shea T."/>
            <person name="Young S.K."/>
            <person name="Zeng Q."/>
            <person name="Koehrsen M."/>
            <person name="Haas B."/>
            <person name="Borodovsky M."/>
            <person name="Guigo R."/>
            <person name="Alvarado L."/>
            <person name="Berlin A."/>
            <person name="Bochicchio J."/>
            <person name="Borenstein D."/>
            <person name="Chapman S."/>
            <person name="Chen Z."/>
            <person name="Freedman E."/>
            <person name="Gellesch M."/>
            <person name="Goldberg J."/>
            <person name="Griggs A."/>
            <person name="Gujja S."/>
            <person name="Heilman E."/>
            <person name="Heiman D."/>
            <person name="Hepburn T."/>
            <person name="Howarth C."/>
            <person name="Jen D."/>
            <person name="Larson L."/>
            <person name="Mehta T."/>
            <person name="Park D."/>
            <person name="Pearson M."/>
            <person name="Roberts A."/>
            <person name="Saif S."/>
            <person name="Shenoy N."/>
            <person name="Sisk P."/>
            <person name="Stolte C."/>
            <person name="Sykes S."/>
            <person name="Thomson T."/>
            <person name="Walk T."/>
            <person name="White J."/>
            <person name="Yandava C."/>
            <person name="Burger G."/>
            <person name="Gray M.W."/>
            <person name="Holland P.W.H."/>
            <person name="King N."/>
            <person name="Lang F.B.F."/>
            <person name="Roger A.J."/>
            <person name="Ruiz-Trillo I."/>
            <person name="Lander E."/>
            <person name="Nusbaum C."/>
        </authorList>
    </citation>
    <scope>NUCLEOTIDE SEQUENCE [LARGE SCALE GENOMIC DNA]</scope>
    <source>
        <strain evidence="1 2">ATCC 50062</strain>
    </source>
</reference>
<protein>
    <submittedName>
        <fullName evidence="1">Uncharacterized protein</fullName>
    </submittedName>
</protein>
<proteinExistence type="predicted"/>
<dbReference type="Proteomes" id="UP000054408">
    <property type="component" value="Unassembled WGS sequence"/>
</dbReference>
<gene>
    <name evidence="1" type="ORF">AMSG_06697</name>
</gene>
<sequence>MSKRELEVAGESRRASKAARVAGGEDGEGEYLYHELFERMQATFPEDMAGLLAPGTAEARREELVEMLDLGWIERFAWAVPTKAAIDVVTGLVGLAGASRVVEIGAGNGYWASLIAARGVEVAAYDVAREDDDDDEGERKVWYKVQGVASQDEMMVALEAEDNAVLMLCYPDDGEDADDGEINAESAMSVSALQAFRGEYVVHVGELMADGRGVTRPGPWGRTTHPEFQIMLAEHFHQVLALELPSWPTSNDVLSVWKRSAEVELDDAEFVYVPAEERLPSTRAAPAFAHLL</sequence>
<evidence type="ECO:0000313" key="1">
    <source>
        <dbReference type="EMBL" id="KNC50797.1"/>
    </source>
</evidence>
<dbReference type="OMA" id="AGTGYWE"/>
<evidence type="ECO:0000313" key="2">
    <source>
        <dbReference type="Proteomes" id="UP000054408"/>
    </source>
</evidence>
<dbReference type="GeneID" id="25565790"/>
<dbReference type="EMBL" id="GL349462">
    <property type="protein sequence ID" value="KNC50797.1"/>
    <property type="molecule type" value="Genomic_DNA"/>
</dbReference>
<dbReference type="AlphaFoldDB" id="A0A0L0DEP1"/>
<dbReference type="PANTHER" id="PTHR39290">
    <property type="entry name" value="C3H1-TYPE DOMAIN-CONTAINING PROTEIN-RELATED"/>
    <property type="match status" value="1"/>
</dbReference>
<dbReference type="PANTHER" id="PTHR39290:SF6">
    <property type="entry name" value="S-ADENOSYL-L-METHIONINE-DEPENDENT METHYLTRANSFERASES SUPERFAMILY PROTEIN"/>
    <property type="match status" value="1"/>
</dbReference>
<dbReference type="RefSeq" id="XP_013756754.1">
    <property type="nucleotide sequence ID" value="XM_013901300.1"/>
</dbReference>
<dbReference type="OrthoDB" id="5411518at2759"/>
<dbReference type="SUPFAM" id="SSF53335">
    <property type="entry name" value="S-adenosyl-L-methionine-dependent methyltransferases"/>
    <property type="match status" value="1"/>
</dbReference>
<name>A0A0L0DEP1_THETB</name>
<dbReference type="InterPro" id="IPR029063">
    <property type="entry name" value="SAM-dependent_MTases_sf"/>
</dbReference>
<dbReference type="eggNOG" id="ENOG502RXQ6">
    <property type="taxonomic scope" value="Eukaryota"/>
</dbReference>
<keyword evidence="2" id="KW-1185">Reference proteome</keyword>
<accession>A0A0L0DEP1</accession>
<organism evidence="1 2">
    <name type="scientific">Thecamonas trahens ATCC 50062</name>
    <dbReference type="NCBI Taxonomy" id="461836"/>
    <lineage>
        <taxon>Eukaryota</taxon>
        <taxon>Apusozoa</taxon>
        <taxon>Apusomonadida</taxon>
        <taxon>Apusomonadidae</taxon>
        <taxon>Thecamonas</taxon>
    </lineage>
</organism>